<reference evidence="1" key="1">
    <citation type="submission" date="2018-04" db="EMBL/GenBank/DDBJ databases">
        <title>Genomes of the Obligate Erwinia dacicola and Facultative Enterobacter sp. OLF Endosymbionts of the Olive Fruit fly, Bactrocera oleae.</title>
        <authorList>
            <person name="Estes A.M."/>
            <person name="Hearn D.J."/>
            <person name="Agarwal S."/>
            <person name="Pierson E.A."/>
            <person name="Dunning-Hotopp J.C."/>
        </authorList>
    </citation>
    <scope>NUCLEOTIDE SEQUENCE [LARGE SCALE GENOMIC DNA]</scope>
    <source>
        <strain evidence="1">Oroville</strain>
    </source>
</reference>
<evidence type="ECO:0000313" key="2">
    <source>
        <dbReference type="Proteomes" id="UP000244334"/>
    </source>
</evidence>
<evidence type="ECO:0000313" key="1">
    <source>
        <dbReference type="EMBL" id="RAP70426.1"/>
    </source>
</evidence>
<comment type="caution">
    <text evidence="1">The sequence shown here is derived from an EMBL/GenBank/DDBJ whole genome shotgun (WGS) entry which is preliminary data.</text>
</comment>
<proteinExistence type="predicted"/>
<sequence length="48" mass="5564">MIKQPIISRKALTVTGDSRTMTLGDEVKRIEQPARLDIKKENWKPTIR</sequence>
<organism evidence="1 2">
    <name type="scientific">Candidatus Erwinia dacicola</name>
    <dbReference type="NCBI Taxonomy" id="252393"/>
    <lineage>
        <taxon>Bacteria</taxon>
        <taxon>Pseudomonadati</taxon>
        <taxon>Pseudomonadota</taxon>
        <taxon>Gammaproteobacteria</taxon>
        <taxon>Enterobacterales</taxon>
        <taxon>Erwiniaceae</taxon>
        <taxon>Erwinia</taxon>
    </lineage>
</organism>
<keyword evidence="2" id="KW-1185">Reference proteome</keyword>
<protein>
    <submittedName>
        <fullName evidence="1">TraI domain protein</fullName>
    </submittedName>
</protein>
<dbReference type="Proteomes" id="UP000244334">
    <property type="component" value="Unassembled WGS sequence"/>
</dbReference>
<accession>A0A328TRK6</accession>
<name>A0A328TRK6_9GAMM</name>
<dbReference type="Pfam" id="PF16932">
    <property type="entry name" value="T4SS_TraI"/>
    <property type="match status" value="1"/>
</dbReference>
<gene>
    <name evidence="1" type="ORF">ACZ87_02773</name>
</gene>
<dbReference type="AlphaFoldDB" id="A0A328TRK6"/>
<dbReference type="InterPro" id="IPR031618">
    <property type="entry name" value="T4SS_TraI"/>
</dbReference>
<dbReference type="EMBL" id="LJAM02000351">
    <property type="protein sequence ID" value="RAP70426.1"/>
    <property type="molecule type" value="Genomic_DNA"/>
</dbReference>